<protein>
    <submittedName>
        <fullName evidence="1">Transcriptional regulator</fullName>
    </submittedName>
</protein>
<accession>A0ABX8R7W0</accession>
<dbReference type="EMBL" id="CP059572">
    <property type="protein sequence ID" value="QXJ26379.1"/>
    <property type="molecule type" value="Genomic_DNA"/>
</dbReference>
<sequence>MGARLRQVREAPPYWSRAELARLLRAAADPRDRANMPHVPSLIEMIKQWEAGRHLPNPRYRALYARVTGRSEAELFGAEPARASPWRPGGPGENFASDDEREALELARRVAASDVGDETLVALEMTVDELASDYPRSPPDELLARIRRHLRYVSQLMDARMTLDARRRLVVVGGWLSLLAATCDIDRGHRPPAAAHLRTAAQLAQHGGHIEILAWTLETAAWQLLTEGEYRKAVMLARQAQDVAPRDGSAFIQATAQEGRAWARLGDGPETRRALARVERLVAPLPMPDRPEHHYRYDPAKSDAYQATTLSWLGDPAAVPLARGVLDRLERPAAGPARPRRAASARLDLALALLTAEQADEAAQRALEAMGSGRLVPSNHWRAAEVVTAVEALGLPEAADLNEAFRELCASAER</sequence>
<dbReference type="InterPro" id="IPR011990">
    <property type="entry name" value="TPR-like_helical_dom_sf"/>
</dbReference>
<dbReference type="Proteomes" id="UP001049518">
    <property type="component" value="Chromosome"/>
</dbReference>
<evidence type="ECO:0000313" key="1">
    <source>
        <dbReference type="EMBL" id="QXJ26379.1"/>
    </source>
</evidence>
<keyword evidence="2" id="KW-1185">Reference proteome</keyword>
<dbReference type="SUPFAM" id="SSF48452">
    <property type="entry name" value="TPR-like"/>
    <property type="match status" value="1"/>
</dbReference>
<name>A0ABX8R7W0_9ACTN</name>
<reference evidence="1" key="1">
    <citation type="submission" date="2020-07" db="EMBL/GenBank/DDBJ databases">
        <authorList>
            <person name="Tarantini F.S."/>
            <person name="Hong K.W."/>
            <person name="Chan K.G."/>
        </authorList>
    </citation>
    <scope>NUCLEOTIDE SEQUENCE</scope>
    <source>
        <strain evidence="1">32-07</strain>
    </source>
</reference>
<proteinExistence type="predicted"/>
<gene>
    <name evidence="1" type="ORF">AGRA3207_001404</name>
</gene>
<evidence type="ECO:0000313" key="2">
    <source>
        <dbReference type="Proteomes" id="UP001049518"/>
    </source>
</evidence>
<organism evidence="1 2">
    <name type="scientific">Actinomadura graeca</name>
    <dbReference type="NCBI Taxonomy" id="2750812"/>
    <lineage>
        <taxon>Bacteria</taxon>
        <taxon>Bacillati</taxon>
        <taxon>Actinomycetota</taxon>
        <taxon>Actinomycetes</taxon>
        <taxon>Streptosporangiales</taxon>
        <taxon>Thermomonosporaceae</taxon>
        <taxon>Actinomadura</taxon>
    </lineage>
</organism>